<organism evidence="3 4">
    <name type="scientific">Acanthaster planci</name>
    <name type="common">Crown-of-thorns starfish</name>
    <dbReference type="NCBI Taxonomy" id="133434"/>
    <lineage>
        <taxon>Eukaryota</taxon>
        <taxon>Metazoa</taxon>
        <taxon>Echinodermata</taxon>
        <taxon>Eleutherozoa</taxon>
        <taxon>Asterozoa</taxon>
        <taxon>Asteroidea</taxon>
        <taxon>Valvatacea</taxon>
        <taxon>Valvatida</taxon>
        <taxon>Acanthasteridae</taxon>
        <taxon>Acanthaster</taxon>
    </lineage>
</organism>
<dbReference type="AlphaFoldDB" id="A0A8B7Z4V6"/>
<keyword evidence="3" id="KW-1185">Reference proteome</keyword>
<reference evidence="4" key="1">
    <citation type="submission" date="2025-08" db="UniProtKB">
        <authorList>
            <consortium name="RefSeq"/>
        </authorList>
    </citation>
    <scope>IDENTIFICATION</scope>
</reference>
<dbReference type="OrthoDB" id="10071849at2759"/>
<feature type="signal peptide" evidence="2">
    <location>
        <begin position="1"/>
        <end position="21"/>
    </location>
</feature>
<dbReference type="GeneID" id="110984618"/>
<keyword evidence="2" id="KW-0732">Signal</keyword>
<evidence type="ECO:0000313" key="3">
    <source>
        <dbReference type="Proteomes" id="UP000694845"/>
    </source>
</evidence>
<feature type="chain" id="PRO_5034427384" evidence="2">
    <location>
        <begin position="22"/>
        <end position="379"/>
    </location>
</feature>
<feature type="compositionally biased region" description="Basic and acidic residues" evidence="1">
    <location>
        <begin position="370"/>
        <end position="379"/>
    </location>
</feature>
<evidence type="ECO:0000313" key="4">
    <source>
        <dbReference type="RefSeq" id="XP_022100668.1"/>
    </source>
</evidence>
<dbReference type="RefSeq" id="XP_022100668.1">
    <property type="nucleotide sequence ID" value="XM_022244976.1"/>
</dbReference>
<proteinExistence type="predicted"/>
<dbReference type="OMA" id="CTRHYES"/>
<evidence type="ECO:0000256" key="1">
    <source>
        <dbReference type="SAM" id="MobiDB-lite"/>
    </source>
</evidence>
<gene>
    <name evidence="4" type="primary">LOC110984618</name>
</gene>
<feature type="region of interest" description="Disordered" evidence="1">
    <location>
        <begin position="160"/>
        <end position="188"/>
    </location>
</feature>
<feature type="region of interest" description="Disordered" evidence="1">
    <location>
        <begin position="203"/>
        <end position="231"/>
    </location>
</feature>
<feature type="region of interest" description="Disordered" evidence="1">
    <location>
        <begin position="311"/>
        <end position="379"/>
    </location>
</feature>
<name>A0A8B7Z4V6_ACAPL</name>
<accession>A0A8B7Z4V6</accession>
<evidence type="ECO:0000256" key="2">
    <source>
        <dbReference type="SAM" id="SignalP"/>
    </source>
</evidence>
<feature type="compositionally biased region" description="Low complexity" evidence="1">
    <location>
        <begin position="249"/>
        <end position="260"/>
    </location>
</feature>
<sequence>MIMSILASIDAGLMLIPSIWGAAIEESDPSCTRHYESYFSYFYCDVAWEARLAVDAVIAVVALAEMVFAIVGSACSCYGLSKDIPNSAPDTEMQVRYVPQQQQQQATQFVPVINTQQQQQHQPLQLQAVPGPTAVPGGYLVSSPHIGQGLAPTQHLGLASQQATLPQQHSGRSTPLLSVSQQHSGRSTPQMVYTPQLVGAAVAGPPRPISMSAQPQAAAKTEEADRQQSGVPVQHACRRVAQQIGVDYQQEGSSSQQSGGALQPVGMGPGQVQMGTQQAGVGSTRVVMVAPQVGMGSPLVGIGAPQLGVPPQDMAPQPQGLPRVQPDIVAEGRDPQPATFPASDKKERDDADQEFDELEMAMGGDEQYDDDKQLLIETE</sequence>
<dbReference type="KEGG" id="aplc:110984618"/>
<dbReference type="Proteomes" id="UP000694845">
    <property type="component" value="Unplaced"/>
</dbReference>
<protein>
    <submittedName>
        <fullName evidence="4">Ataxin-2 homolog</fullName>
    </submittedName>
</protein>
<feature type="region of interest" description="Disordered" evidence="1">
    <location>
        <begin position="248"/>
        <end position="275"/>
    </location>
</feature>
<feature type="compositionally biased region" description="Acidic residues" evidence="1">
    <location>
        <begin position="350"/>
        <end position="359"/>
    </location>
</feature>